<dbReference type="GO" id="GO:0000287">
    <property type="term" value="F:magnesium ion binding"/>
    <property type="evidence" value="ECO:0007669"/>
    <property type="project" value="TreeGrafter"/>
</dbReference>
<keyword evidence="2" id="KW-0012">Acyltransferase</keyword>
<dbReference type="EC" id="2.3.3.9" evidence="2"/>
<keyword evidence="2" id="KW-0808">Transferase</keyword>
<dbReference type="RefSeq" id="WP_115406576.1">
    <property type="nucleotide sequence ID" value="NZ_UGYV01000001.1"/>
</dbReference>
<sequence>MTMSIISNNQIQTNLNSLIAEEVLAVVHVGIAEHEKIAKAKLFIDRLFPLSSGSHQDVSSYVVYYQHLLAFFADGSHSGLRQPKQFVAFNGTKDAPSAIVLQDKDYHVELSFDRCGMIGAKDVANLEDIQIEASSSMLMDTTEVRSAASRHWLSLLHVGMPSANDTQDKLFTAKDGSDYDLKSIVNL</sequence>
<dbReference type="InterPro" id="IPR006253">
    <property type="entry name" value="Malate_synthG"/>
</dbReference>
<proteinExistence type="predicted"/>
<protein>
    <submittedName>
        <fullName evidence="2">Malate synthase G</fullName>
        <ecNumber evidence="2">2.3.3.9</ecNumber>
    </submittedName>
</protein>
<dbReference type="GO" id="GO:0005829">
    <property type="term" value="C:cytosol"/>
    <property type="evidence" value="ECO:0007669"/>
    <property type="project" value="TreeGrafter"/>
</dbReference>
<evidence type="ECO:0000313" key="3">
    <source>
        <dbReference type="Proteomes" id="UP000255061"/>
    </source>
</evidence>
<gene>
    <name evidence="2" type="primary">glcB</name>
    <name evidence="2" type="ORF">NCTC10736_02957</name>
</gene>
<reference evidence="2 3" key="1">
    <citation type="submission" date="2018-06" db="EMBL/GenBank/DDBJ databases">
        <authorList>
            <consortium name="Pathogen Informatics"/>
            <person name="Doyle S."/>
        </authorList>
    </citation>
    <scope>NUCLEOTIDE SEQUENCE [LARGE SCALE GENOMIC DNA]</scope>
    <source>
        <strain evidence="2 3">NCTC10736</strain>
    </source>
</reference>
<dbReference type="Pfam" id="PF20658">
    <property type="entry name" value="MSG_insertion"/>
    <property type="match status" value="1"/>
</dbReference>
<accession>A0A380AW86</accession>
<dbReference type="InterPro" id="IPR048357">
    <property type="entry name" value="MSG_insertion"/>
</dbReference>
<dbReference type="PANTHER" id="PTHR42739">
    <property type="entry name" value="MALATE SYNTHASE G"/>
    <property type="match status" value="1"/>
</dbReference>
<dbReference type="InterPro" id="IPR011076">
    <property type="entry name" value="Malate_synth_sf"/>
</dbReference>
<feature type="domain" description="Malate synthase G alpha-beta insertion" evidence="1">
    <location>
        <begin position="35"/>
        <end position="102"/>
    </location>
</feature>
<evidence type="ECO:0000313" key="2">
    <source>
        <dbReference type="EMBL" id="SUI87921.1"/>
    </source>
</evidence>
<dbReference type="NCBIfam" id="NF006511">
    <property type="entry name" value="PRK08951.1"/>
    <property type="match status" value="1"/>
</dbReference>
<dbReference type="EMBL" id="UGYV01000001">
    <property type="protein sequence ID" value="SUI87921.1"/>
    <property type="molecule type" value="Genomic_DNA"/>
</dbReference>
<organism evidence="2 3">
    <name type="scientific">Shewanella morhuae</name>
    <dbReference type="NCBI Taxonomy" id="365591"/>
    <lineage>
        <taxon>Bacteria</taxon>
        <taxon>Pseudomonadati</taxon>
        <taxon>Pseudomonadota</taxon>
        <taxon>Gammaproteobacteria</taxon>
        <taxon>Alteromonadales</taxon>
        <taxon>Shewanellaceae</taxon>
        <taxon>Shewanella</taxon>
    </lineage>
</organism>
<dbReference type="PANTHER" id="PTHR42739:SF1">
    <property type="entry name" value="MALATE SYNTHASE G"/>
    <property type="match status" value="1"/>
</dbReference>
<dbReference type="GO" id="GO:0009436">
    <property type="term" value="P:glyoxylate catabolic process"/>
    <property type="evidence" value="ECO:0007669"/>
    <property type="project" value="TreeGrafter"/>
</dbReference>
<evidence type="ECO:0000259" key="1">
    <source>
        <dbReference type="Pfam" id="PF20658"/>
    </source>
</evidence>
<dbReference type="GO" id="GO:0006097">
    <property type="term" value="P:glyoxylate cycle"/>
    <property type="evidence" value="ECO:0007669"/>
    <property type="project" value="InterPro"/>
</dbReference>
<dbReference type="Gene3D" id="2.170.170.11">
    <property type="entry name" value="Malate synthase G - maily-beta sub-domain"/>
    <property type="match status" value="1"/>
</dbReference>
<dbReference type="Proteomes" id="UP000255061">
    <property type="component" value="Unassembled WGS sequence"/>
</dbReference>
<dbReference type="GO" id="GO:0004474">
    <property type="term" value="F:malate synthase activity"/>
    <property type="evidence" value="ECO:0007669"/>
    <property type="project" value="UniProtKB-EC"/>
</dbReference>
<name>A0A380AW86_9GAMM</name>
<dbReference type="AlphaFoldDB" id="A0A380AW86"/>
<dbReference type="SUPFAM" id="SSF51645">
    <property type="entry name" value="Malate synthase G"/>
    <property type="match status" value="1"/>
</dbReference>